<sequence>MKRDSIQFQFLKKKSNLDDYKLIEILKRAKCYSFAEKEELKFSSREIENYVYFIINSNGVILSALNSISGNQCHIFLDAETFFPMTEQVTMFFNPANFGSVCRKAEILALKKEDVQSLRMMSPDFNHYMLSVPLKILDDIISRMLCCQKPRVRKRIVAALISCIEKYGYQLSEDELIIHISHAELAALAVSTEVNVSKILKELREAGMLRTGWKSIIVKREYYEKWRNMLF</sequence>
<evidence type="ECO:0000259" key="1">
    <source>
        <dbReference type="Pfam" id="PF13545"/>
    </source>
</evidence>
<comment type="caution">
    <text evidence="2">The sequence shown here is derived from an EMBL/GenBank/DDBJ whole genome shotgun (WGS) entry which is preliminary data.</text>
</comment>
<dbReference type="Proteomes" id="UP000823963">
    <property type="component" value="Unassembled WGS sequence"/>
</dbReference>
<evidence type="ECO:0000313" key="3">
    <source>
        <dbReference type="Proteomes" id="UP000823963"/>
    </source>
</evidence>
<reference evidence="2" key="2">
    <citation type="submission" date="2021-04" db="EMBL/GenBank/DDBJ databases">
        <authorList>
            <person name="Gilroy R."/>
        </authorList>
    </citation>
    <scope>NUCLEOTIDE SEQUENCE</scope>
    <source>
        <strain evidence="2">6627</strain>
    </source>
</reference>
<proteinExistence type="predicted"/>
<name>A0A9D2AAC8_9LACO</name>
<dbReference type="InterPro" id="IPR014710">
    <property type="entry name" value="RmlC-like_jellyroll"/>
</dbReference>
<dbReference type="EMBL" id="DXFP01000065">
    <property type="protein sequence ID" value="HIX02453.1"/>
    <property type="molecule type" value="Genomic_DNA"/>
</dbReference>
<accession>A0A9D2AAC8</accession>
<dbReference type="Pfam" id="PF13545">
    <property type="entry name" value="HTH_Crp_2"/>
    <property type="match status" value="1"/>
</dbReference>
<dbReference type="Gene3D" id="2.60.120.10">
    <property type="entry name" value="Jelly Rolls"/>
    <property type="match status" value="1"/>
</dbReference>
<dbReference type="AlphaFoldDB" id="A0A9D2AAC8"/>
<gene>
    <name evidence="2" type="ORF">H9861_06825</name>
</gene>
<dbReference type="SUPFAM" id="SSF46785">
    <property type="entry name" value="Winged helix' DNA-binding domain"/>
    <property type="match status" value="1"/>
</dbReference>
<dbReference type="InterPro" id="IPR036390">
    <property type="entry name" value="WH_DNA-bd_sf"/>
</dbReference>
<protein>
    <submittedName>
        <fullName evidence="2">Crp/Fnr family transcriptional regulator</fullName>
    </submittedName>
</protein>
<feature type="domain" description="HTH crp-type" evidence="1">
    <location>
        <begin position="155"/>
        <end position="219"/>
    </location>
</feature>
<evidence type="ECO:0000313" key="2">
    <source>
        <dbReference type="EMBL" id="HIX02453.1"/>
    </source>
</evidence>
<organism evidence="2 3">
    <name type="scientific">Candidatus Ligilactobacillus excrementigallinarum</name>
    <dbReference type="NCBI Taxonomy" id="2838641"/>
    <lineage>
        <taxon>Bacteria</taxon>
        <taxon>Bacillati</taxon>
        <taxon>Bacillota</taxon>
        <taxon>Bacilli</taxon>
        <taxon>Lactobacillales</taxon>
        <taxon>Lactobacillaceae</taxon>
        <taxon>Ligilactobacillus</taxon>
    </lineage>
</organism>
<dbReference type="GO" id="GO:0006355">
    <property type="term" value="P:regulation of DNA-templated transcription"/>
    <property type="evidence" value="ECO:0007669"/>
    <property type="project" value="InterPro"/>
</dbReference>
<dbReference type="InterPro" id="IPR012318">
    <property type="entry name" value="HTH_CRP"/>
</dbReference>
<dbReference type="GO" id="GO:0003677">
    <property type="term" value="F:DNA binding"/>
    <property type="evidence" value="ECO:0007669"/>
    <property type="project" value="InterPro"/>
</dbReference>
<reference evidence="2" key="1">
    <citation type="journal article" date="2021" name="PeerJ">
        <title>Extensive microbial diversity within the chicken gut microbiome revealed by metagenomics and culture.</title>
        <authorList>
            <person name="Gilroy R."/>
            <person name="Ravi A."/>
            <person name="Getino M."/>
            <person name="Pursley I."/>
            <person name="Horton D.L."/>
            <person name="Alikhan N.F."/>
            <person name="Baker D."/>
            <person name="Gharbi K."/>
            <person name="Hall N."/>
            <person name="Watson M."/>
            <person name="Adriaenssens E.M."/>
            <person name="Foster-Nyarko E."/>
            <person name="Jarju S."/>
            <person name="Secka A."/>
            <person name="Antonio M."/>
            <person name="Oren A."/>
            <person name="Chaudhuri R.R."/>
            <person name="La Ragione R."/>
            <person name="Hildebrand F."/>
            <person name="Pallen M.J."/>
        </authorList>
    </citation>
    <scope>NUCLEOTIDE SEQUENCE</scope>
    <source>
        <strain evidence="2">6627</strain>
    </source>
</reference>